<evidence type="ECO:0000256" key="12">
    <source>
        <dbReference type="ARBA" id="ARBA00049645"/>
    </source>
</evidence>
<protein>
    <recommendedName>
        <fullName evidence="14">Cholesterol oxidase</fullName>
        <ecNumber evidence="13">1.1.3.6</ecNumber>
        <ecNumber evidence="11">5.3.3.1</ecNumber>
    </recommendedName>
    <alternativeName>
        <fullName evidence="15">Cholesterol isomerase</fullName>
    </alternativeName>
</protein>
<evidence type="ECO:0000256" key="6">
    <source>
        <dbReference type="ARBA" id="ARBA00023002"/>
    </source>
</evidence>
<evidence type="ECO:0000256" key="4">
    <source>
        <dbReference type="ARBA" id="ARBA00022630"/>
    </source>
</evidence>
<comment type="pathway">
    <text evidence="12">Steroid metabolism; cholesterol degradation.</text>
</comment>
<dbReference type="Pfam" id="PF05199">
    <property type="entry name" value="GMC_oxred_C"/>
    <property type="match status" value="1"/>
</dbReference>
<keyword evidence="10" id="KW-0413">Isomerase</keyword>
<evidence type="ECO:0000256" key="13">
    <source>
        <dbReference type="ARBA" id="ARBA00049723"/>
    </source>
</evidence>
<dbReference type="InterPro" id="IPR000172">
    <property type="entry name" value="GMC_OxRdtase_N"/>
</dbReference>
<keyword evidence="4" id="KW-0285">Flavoprotein</keyword>
<dbReference type="InterPro" id="IPR052542">
    <property type="entry name" value="Cholesterol_Oxidase"/>
</dbReference>
<dbReference type="SUPFAM" id="SSF51905">
    <property type="entry name" value="FAD/NAD(P)-binding domain"/>
    <property type="match status" value="1"/>
</dbReference>
<evidence type="ECO:0000256" key="5">
    <source>
        <dbReference type="ARBA" id="ARBA00022827"/>
    </source>
</evidence>
<evidence type="ECO:0000256" key="14">
    <source>
        <dbReference type="ARBA" id="ARBA00049744"/>
    </source>
</evidence>
<comment type="similarity">
    <text evidence="2">Belongs to the GMC oxidoreductase family.</text>
</comment>
<dbReference type="Gene3D" id="3.50.50.60">
    <property type="entry name" value="FAD/NAD(P)-binding domain"/>
    <property type="match status" value="3"/>
</dbReference>
<reference evidence="18 19" key="1">
    <citation type="submission" date="2024-07" db="EMBL/GenBank/DDBJ databases">
        <title>The genome sequence of type strain Sediminicola arcticus GDMCC 1.2805.</title>
        <authorList>
            <person name="Liu Y."/>
        </authorList>
    </citation>
    <scope>NUCLEOTIDE SEQUENCE [LARGE SCALE GENOMIC DNA]</scope>
    <source>
        <strain evidence="18 19">GDMCC 1.2805</strain>
    </source>
</reference>
<dbReference type="InterPro" id="IPR036188">
    <property type="entry name" value="FAD/NAD-bd_sf"/>
</dbReference>
<keyword evidence="5" id="KW-0274">FAD</keyword>
<keyword evidence="9" id="KW-0753">Steroid metabolism</keyword>
<evidence type="ECO:0000256" key="2">
    <source>
        <dbReference type="ARBA" id="ARBA00010790"/>
    </source>
</evidence>
<dbReference type="EC" id="1.1.3.6" evidence="13"/>
<feature type="domain" description="Glucose-methanol-choline oxidoreductase C-terminal" evidence="17">
    <location>
        <begin position="453"/>
        <end position="508"/>
    </location>
</feature>
<dbReference type="EMBL" id="JBEXAE010000001">
    <property type="protein sequence ID" value="MET6989194.1"/>
    <property type="molecule type" value="Genomic_DNA"/>
</dbReference>
<dbReference type="RefSeq" id="WP_354613563.1">
    <property type="nucleotide sequence ID" value="NZ_JBEXAE010000001.1"/>
</dbReference>
<dbReference type="EC" id="5.3.3.1" evidence="11"/>
<organism evidence="18 19">
    <name type="scientific">Sediminicola arcticus</name>
    <dbReference type="NCBI Taxonomy" id="1574308"/>
    <lineage>
        <taxon>Bacteria</taxon>
        <taxon>Pseudomonadati</taxon>
        <taxon>Bacteroidota</taxon>
        <taxon>Flavobacteriia</taxon>
        <taxon>Flavobacteriales</taxon>
        <taxon>Flavobacteriaceae</taxon>
        <taxon>Sediminicola</taxon>
    </lineage>
</organism>
<evidence type="ECO:0000256" key="9">
    <source>
        <dbReference type="ARBA" id="ARBA00023221"/>
    </source>
</evidence>
<comment type="cofactor">
    <cofactor evidence="1">
        <name>FAD</name>
        <dbReference type="ChEBI" id="CHEBI:57692"/>
    </cofactor>
</comment>
<comment type="caution">
    <text evidence="18">The sequence shown here is derived from an EMBL/GenBank/DDBJ whole genome shotgun (WGS) entry which is preliminary data.</text>
</comment>
<evidence type="ECO:0000256" key="10">
    <source>
        <dbReference type="ARBA" id="ARBA00023235"/>
    </source>
</evidence>
<evidence type="ECO:0000313" key="19">
    <source>
        <dbReference type="Proteomes" id="UP001549799"/>
    </source>
</evidence>
<feature type="domain" description="Glucose-methanol-choline oxidoreductase N-terminal" evidence="16">
    <location>
        <begin position="3"/>
        <end position="274"/>
    </location>
</feature>
<dbReference type="Pfam" id="PF00732">
    <property type="entry name" value="GMC_oxred_N"/>
    <property type="match status" value="1"/>
</dbReference>
<keyword evidence="8" id="KW-1207">Sterol metabolism</keyword>
<dbReference type="Proteomes" id="UP001549799">
    <property type="component" value="Unassembled WGS sequence"/>
</dbReference>
<keyword evidence="3" id="KW-0153">Cholesterol metabolism</keyword>
<proteinExistence type="inferred from homology"/>
<dbReference type="PANTHER" id="PTHR47470">
    <property type="entry name" value="CHOLESTEROL OXIDASE"/>
    <property type="match status" value="1"/>
</dbReference>
<evidence type="ECO:0000256" key="11">
    <source>
        <dbReference type="ARBA" id="ARBA00038856"/>
    </source>
</evidence>
<evidence type="ECO:0000256" key="7">
    <source>
        <dbReference type="ARBA" id="ARBA00023098"/>
    </source>
</evidence>
<dbReference type="InterPro" id="IPR007867">
    <property type="entry name" value="GMC_OxRtase_C"/>
</dbReference>
<keyword evidence="6" id="KW-0560">Oxidoreductase</keyword>
<evidence type="ECO:0000259" key="17">
    <source>
        <dbReference type="Pfam" id="PF05199"/>
    </source>
</evidence>
<evidence type="ECO:0000313" key="18">
    <source>
        <dbReference type="EMBL" id="MET6989194.1"/>
    </source>
</evidence>
<keyword evidence="7" id="KW-0443">Lipid metabolism</keyword>
<evidence type="ECO:0000256" key="1">
    <source>
        <dbReference type="ARBA" id="ARBA00001974"/>
    </source>
</evidence>
<evidence type="ECO:0000256" key="15">
    <source>
        <dbReference type="ARBA" id="ARBA00049778"/>
    </source>
</evidence>
<evidence type="ECO:0000259" key="16">
    <source>
        <dbReference type="Pfam" id="PF00732"/>
    </source>
</evidence>
<gene>
    <name evidence="18" type="ORF">ABXZ36_00875</name>
</gene>
<evidence type="ECO:0000256" key="8">
    <source>
        <dbReference type="ARBA" id="ARBA00023166"/>
    </source>
</evidence>
<sequence>MEYDYIIIGSGFGGSVSALRLSKKGYKVLVIEKGKWYKAEDFPKTNWNFKKWLWMPYLRFFGIMKLSIFKHVAILSGTGVGGGSLVYANTLPTPKTAFFNSGSWKELNDWETELKPYYAEALRMLGAAKNPILFDGDLGLKKMAEKLDIQKKFSATRVAIFFGKPNENQKDPYFDGEGPERSGCTFCGACMTGCRHNSKNTLDKNYLYLAQRNGAEILAENEVYDVEPIGNADGSEGYEVWLKSSTKFFSKRKNIKTKAVIFSGGVLGTVKLLLKLKMKSLPNLSDKLGEDIRSNNETLVSVTGLEKEKNYSKGVAIGSILDTDENSHLEICRYGEGSDAWKLAHLPYVTGSNVISRLFKILLKFLKHPVDYFKIYFVNGWAKNTVVLLFMQTLDSTLKFKRNSLGQMTSTVTKGKAPTPFIPESIKLVKAYSEAIKGVSTSFALETLAGIPSTAHILGGAVMGKDQSTGVIDKDNKVFGYTNLYVIDGSMISANPGVNPSLTITAIAERAMDQIPHKNDLGHSEPMKVYRTSFSAGSSTYVSNVAGQ</sequence>
<dbReference type="PANTHER" id="PTHR47470:SF1">
    <property type="entry name" value="FAD-DEPENDENT OXIDOREDUCTASE 2 FAD BINDING DOMAIN-CONTAINING PROTEIN"/>
    <property type="match status" value="1"/>
</dbReference>
<keyword evidence="19" id="KW-1185">Reference proteome</keyword>
<name>A0ABV2SPW2_9FLAO</name>
<accession>A0ABV2SPW2</accession>
<evidence type="ECO:0000256" key="3">
    <source>
        <dbReference type="ARBA" id="ARBA00022548"/>
    </source>
</evidence>